<evidence type="ECO:0000256" key="1">
    <source>
        <dbReference type="SAM" id="MobiDB-lite"/>
    </source>
</evidence>
<keyword evidence="2" id="KW-0812">Transmembrane</keyword>
<feature type="chain" id="PRO_5012476988" evidence="3">
    <location>
        <begin position="30"/>
        <end position="215"/>
    </location>
</feature>
<dbReference type="AlphaFoldDB" id="A0A1M3L3Q3"/>
<comment type="caution">
    <text evidence="4">The sequence shown here is derived from an EMBL/GenBank/DDBJ whole genome shotgun (WGS) entry which is preliminary data.</text>
</comment>
<gene>
    <name evidence="4" type="ORF">BGO89_08410</name>
</gene>
<feature type="region of interest" description="Disordered" evidence="1">
    <location>
        <begin position="159"/>
        <end position="184"/>
    </location>
</feature>
<keyword evidence="2" id="KW-0472">Membrane</keyword>
<sequence length="215" mass="23759">MIGDMIMRNILRVLTTAVVMMLSTVAAQATVTDSSALRRDTILSTVDIVRGYLVRSIDQLYDNAGSLDTISLLVNIHPDQYFIRSIALDRAGRRNVVVAESGDTSGNRLVIVPHDVSTIYRATDERDTVERIITVDVGGMTVVDGVERTLPQRTFRDVTRMSREEASRTESTQHRSTHGTMPARPTSLWSDIVEPVVFVAAAVVTVVLLFTVRSQ</sequence>
<feature type="transmembrane region" description="Helical" evidence="2">
    <location>
        <begin position="192"/>
        <end position="212"/>
    </location>
</feature>
<keyword evidence="3" id="KW-0732">Signal</keyword>
<evidence type="ECO:0000313" key="5">
    <source>
        <dbReference type="Proteomes" id="UP000184233"/>
    </source>
</evidence>
<evidence type="ECO:0000256" key="3">
    <source>
        <dbReference type="SAM" id="SignalP"/>
    </source>
</evidence>
<evidence type="ECO:0000313" key="4">
    <source>
        <dbReference type="EMBL" id="OJX60002.1"/>
    </source>
</evidence>
<dbReference type="EMBL" id="MKVH01000008">
    <property type="protein sequence ID" value="OJX60002.1"/>
    <property type="molecule type" value="Genomic_DNA"/>
</dbReference>
<feature type="compositionally biased region" description="Basic and acidic residues" evidence="1">
    <location>
        <begin position="159"/>
        <end position="173"/>
    </location>
</feature>
<name>A0A1M3L3Q3_9BACT</name>
<organism evidence="4 5">
    <name type="scientific">Candidatus Kapaibacterium thiocyanatum</name>
    <dbReference type="NCBI Taxonomy" id="1895771"/>
    <lineage>
        <taxon>Bacteria</taxon>
        <taxon>Pseudomonadati</taxon>
        <taxon>Candidatus Kapaibacteriota</taxon>
        <taxon>Candidatus Kapaibacteriia</taxon>
        <taxon>Candidatus Kapaibacteriales</taxon>
        <taxon>Candidatus Kapaibacteriaceae</taxon>
        <taxon>Candidatus Kapaibacterium</taxon>
    </lineage>
</organism>
<proteinExistence type="predicted"/>
<accession>A0A1M3L3Q3</accession>
<evidence type="ECO:0000256" key="2">
    <source>
        <dbReference type="SAM" id="Phobius"/>
    </source>
</evidence>
<reference evidence="4 5" key="1">
    <citation type="submission" date="2016-09" db="EMBL/GenBank/DDBJ databases">
        <title>Genome-resolved meta-omics ties microbial dynamics to process performance in biotechnology for thiocyanate degradation.</title>
        <authorList>
            <person name="Kantor R.S."/>
            <person name="Huddy R.J."/>
            <person name="Iyer R."/>
            <person name="Thomas B.C."/>
            <person name="Brown C.T."/>
            <person name="Anantharaman K."/>
            <person name="Tringe S."/>
            <person name="Hettich R.L."/>
            <person name="Harrison S.T."/>
            <person name="Banfield J.F."/>
        </authorList>
    </citation>
    <scope>NUCLEOTIDE SEQUENCE [LARGE SCALE GENOMIC DNA]</scope>
    <source>
        <strain evidence="4">59-99</strain>
    </source>
</reference>
<keyword evidence="2" id="KW-1133">Transmembrane helix</keyword>
<dbReference type="STRING" id="1895771.BGO89_08410"/>
<feature type="signal peptide" evidence="3">
    <location>
        <begin position="1"/>
        <end position="29"/>
    </location>
</feature>
<dbReference type="Proteomes" id="UP000184233">
    <property type="component" value="Unassembled WGS sequence"/>
</dbReference>
<protein>
    <submittedName>
        <fullName evidence="4">Uncharacterized protein</fullName>
    </submittedName>
</protein>